<comment type="caution">
    <text evidence="1">The sequence shown here is derived from an EMBL/GenBank/DDBJ whole genome shotgun (WGS) entry which is preliminary data.</text>
</comment>
<sequence>MVHSTRLESVRLNKTRGFKSRPLRFCKLSKKRGKAFCYRQRGGTDWCVRFQTEQSVKNGLILGENVKTNSYYLKTSYYFNIINT</sequence>
<proteinExistence type="predicted"/>
<reference evidence="1 2" key="1">
    <citation type="journal article" date="2015" name="Nature">
        <title>rRNA introns, odd ribosomes, and small enigmatic genomes across a large radiation of phyla.</title>
        <authorList>
            <person name="Brown C.T."/>
            <person name="Hug L.A."/>
            <person name="Thomas B.C."/>
            <person name="Sharon I."/>
            <person name="Castelle C.J."/>
            <person name="Singh A."/>
            <person name="Wilkins M.J."/>
            <person name="Williams K.H."/>
            <person name="Banfield J.F."/>
        </authorList>
    </citation>
    <scope>NUCLEOTIDE SEQUENCE [LARGE SCALE GENOMIC DNA]</scope>
</reference>
<gene>
    <name evidence="1" type="ORF">US68_C0003G0014</name>
</gene>
<evidence type="ECO:0000313" key="2">
    <source>
        <dbReference type="Proteomes" id="UP000034231"/>
    </source>
</evidence>
<dbReference type="Proteomes" id="UP000034231">
    <property type="component" value="Unassembled WGS sequence"/>
</dbReference>
<evidence type="ECO:0000313" key="1">
    <source>
        <dbReference type="EMBL" id="KKQ50648.1"/>
    </source>
</evidence>
<dbReference type="EMBL" id="LBTX01000003">
    <property type="protein sequence ID" value="KKQ50648.1"/>
    <property type="molecule type" value="Genomic_DNA"/>
</dbReference>
<protein>
    <submittedName>
        <fullName evidence="1">Uncharacterized protein</fullName>
    </submittedName>
</protein>
<name>A0A0G0I5R8_9BACT</name>
<organism evidence="1 2">
    <name type="scientific">Candidatus Shapirobacteria bacterium GW2011_GWE1_38_10</name>
    <dbReference type="NCBI Taxonomy" id="1618488"/>
    <lineage>
        <taxon>Bacteria</taxon>
        <taxon>Candidatus Shapironibacteriota</taxon>
    </lineage>
</organism>
<dbReference type="AlphaFoldDB" id="A0A0G0I5R8"/>
<accession>A0A0G0I5R8</accession>